<gene>
    <name evidence="3" type="ORF">NCTC13492_03727</name>
    <name evidence="2" type="ORF">SAMN05421542_0383</name>
</gene>
<organism evidence="3 5">
    <name type="scientific">Chryseobacterium jejuense</name>
    <dbReference type="NCBI Taxonomy" id="445960"/>
    <lineage>
        <taxon>Bacteria</taxon>
        <taxon>Pseudomonadati</taxon>
        <taxon>Bacteroidota</taxon>
        <taxon>Flavobacteriia</taxon>
        <taxon>Flavobacteriales</taxon>
        <taxon>Weeksellaceae</taxon>
        <taxon>Chryseobacterium group</taxon>
        <taxon>Chryseobacterium</taxon>
    </lineage>
</organism>
<feature type="signal peptide" evidence="1">
    <location>
        <begin position="1"/>
        <end position="27"/>
    </location>
</feature>
<evidence type="ECO:0008006" key="6">
    <source>
        <dbReference type="Google" id="ProtNLM"/>
    </source>
</evidence>
<protein>
    <recommendedName>
        <fullName evidence="6">Lipoprotein</fullName>
    </recommendedName>
</protein>
<evidence type="ECO:0000313" key="5">
    <source>
        <dbReference type="Proteomes" id="UP000251670"/>
    </source>
</evidence>
<dbReference type="EMBL" id="FNEG01000001">
    <property type="protein sequence ID" value="SDI19431.1"/>
    <property type="molecule type" value="Genomic_DNA"/>
</dbReference>
<accession>A0A2X2X7H4</accession>
<proteinExistence type="predicted"/>
<dbReference type="RefSeq" id="WP_089733019.1">
    <property type="nucleotide sequence ID" value="NZ_FNEG01000001.1"/>
</dbReference>
<sequence length="208" mass="24320">MNNKKYNIKFLLLLALFVIFQNCQSQSKENPKYLGSKEGSIDLDKVTFKESIDTLFSKVPHVELDRTNEKSKAWLYRNKIEDKNAKVSMVNLMEFSNNRVDVIADKDKKIQAFTSFIETNKDPVNLINDLDKKYGKYRVKLKPNKRLEFSNSKLYQWNFPDKIYAITITKLKEKEYTVNIAVVKSNIDKNIMSIDLSPICLEKDCKEN</sequence>
<feature type="chain" id="PRO_5016724173" description="Lipoprotein" evidence="1">
    <location>
        <begin position="28"/>
        <end position="208"/>
    </location>
</feature>
<evidence type="ECO:0000313" key="3">
    <source>
        <dbReference type="EMBL" id="SQB46651.1"/>
    </source>
</evidence>
<keyword evidence="4" id="KW-1185">Reference proteome</keyword>
<dbReference type="STRING" id="445960.SAMN05421542_0383"/>
<reference evidence="2 4" key="1">
    <citation type="submission" date="2016-10" db="EMBL/GenBank/DDBJ databases">
        <authorList>
            <person name="Varghese N."/>
            <person name="Submissions S."/>
        </authorList>
    </citation>
    <scope>NUCLEOTIDE SEQUENCE [LARGE SCALE GENOMIC DNA]</scope>
    <source>
        <strain evidence="2 4">DSM 19299</strain>
    </source>
</reference>
<reference evidence="3 5" key="2">
    <citation type="submission" date="2018-06" db="EMBL/GenBank/DDBJ databases">
        <authorList>
            <consortium name="Pathogen Informatics"/>
            <person name="Doyle S."/>
        </authorList>
    </citation>
    <scope>NUCLEOTIDE SEQUENCE [LARGE SCALE GENOMIC DNA]</scope>
    <source>
        <strain evidence="3 5">NCTC13492</strain>
    </source>
</reference>
<evidence type="ECO:0000256" key="1">
    <source>
        <dbReference type="SAM" id="SignalP"/>
    </source>
</evidence>
<dbReference type="Proteomes" id="UP000251670">
    <property type="component" value="Unassembled WGS sequence"/>
</dbReference>
<dbReference type="Proteomes" id="UP000199426">
    <property type="component" value="Unassembled WGS sequence"/>
</dbReference>
<dbReference type="AlphaFoldDB" id="A0A2X2X7H4"/>
<evidence type="ECO:0000313" key="4">
    <source>
        <dbReference type="Proteomes" id="UP000199426"/>
    </source>
</evidence>
<dbReference type="EMBL" id="UAWB01000013">
    <property type="protein sequence ID" value="SQB46651.1"/>
    <property type="molecule type" value="Genomic_DNA"/>
</dbReference>
<evidence type="ECO:0000313" key="2">
    <source>
        <dbReference type="EMBL" id="SDI19431.1"/>
    </source>
</evidence>
<keyword evidence="1" id="KW-0732">Signal</keyword>
<dbReference type="OrthoDB" id="1248521at2"/>
<name>A0A2X2X7H4_CHRJE</name>